<dbReference type="Pfam" id="PF02458">
    <property type="entry name" value="Transferase"/>
    <property type="match status" value="1"/>
</dbReference>
<keyword evidence="2" id="KW-0808">Transferase</keyword>
<evidence type="ECO:0000313" key="3">
    <source>
        <dbReference type="EMBL" id="WJZ83078.1"/>
    </source>
</evidence>
<accession>A0ABY9BKR3</accession>
<proteinExistence type="inferred from homology"/>
<dbReference type="Proteomes" id="UP001227230">
    <property type="component" value="Chromosome 2"/>
</dbReference>
<dbReference type="EMBL" id="CP126649">
    <property type="protein sequence ID" value="WJZ83078.1"/>
    <property type="molecule type" value="Genomic_DNA"/>
</dbReference>
<dbReference type="PANTHER" id="PTHR31147">
    <property type="entry name" value="ACYL TRANSFERASE 4"/>
    <property type="match status" value="1"/>
</dbReference>
<dbReference type="Gene3D" id="3.30.559.10">
    <property type="entry name" value="Chloramphenicol acetyltransferase-like domain"/>
    <property type="match status" value="1"/>
</dbReference>
<evidence type="ECO:0000256" key="2">
    <source>
        <dbReference type="ARBA" id="ARBA00022679"/>
    </source>
</evidence>
<evidence type="ECO:0000313" key="4">
    <source>
        <dbReference type="Proteomes" id="UP001227230"/>
    </source>
</evidence>
<evidence type="ECO:0008006" key="5">
    <source>
        <dbReference type="Google" id="ProtNLM"/>
    </source>
</evidence>
<evidence type="ECO:0000256" key="1">
    <source>
        <dbReference type="ARBA" id="ARBA00009861"/>
    </source>
</evidence>
<keyword evidence="4" id="KW-1185">Reference proteome</keyword>
<reference evidence="3 4" key="1">
    <citation type="journal article" date="2023" name="Hortic Res">
        <title>The complete reference genome for grapevine (Vitis vinifera L.) genetics and breeding.</title>
        <authorList>
            <person name="Shi X."/>
            <person name="Cao S."/>
            <person name="Wang X."/>
            <person name="Huang S."/>
            <person name="Wang Y."/>
            <person name="Liu Z."/>
            <person name="Liu W."/>
            <person name="Leng X."/>
            <person name="Peng Y."/>
            <person name="Wang N."/>
            <person name="Wang Y."/>
            <person name="Ma Z."/>
            <person name="Xu X."/>
            <person name="Zhang F."/>
            <person name="Xue H."/>
            <person name="Zhong H."/>
            <person name="Wang Y."/>
            <person name="Zhang K."/>
            <person name="Velt A."/>
            <person name="Avia K."/>
            <person name="Holtgrawe D."/>
            <person name="Grimplet J."/>
            <person name="Matus J.T."/>
            <person name="Ware D."/>
            <person name="Wu X."/>
            <person name="Wang H."/>
            <person name="Liu C."/>
            <person name="Fang Y."/>
            <person name="Rustenholz C."/>
            <person name="Cheng Z."/>
            <person name="Xiao H."/>
            <person name="Zhou Y."/>
        </authorList>
    </citation>
    <scope>NUCLEOTIDE SEQUENCE [LARGE SCALE GENOMIC DNA]</scope>
    <source>
        <strain evidence="4">cv. Pinot noir / PN40024</strain>
        <tissue evidence="3">Leaf</tissue>
    </source>
</reference>
<organism evidence="3 4">
    <name type="scientific">Vitis vinifera</name>
    <name type="common">Grape</name>
    <dbReference type="NCBI Taxonomy" id="29760"/>
    <lineage>
        <taxon>Eukaryota</taxon>
        <taxon>Viridiplantae</taxon>
        <taxon>Streptophyta</taxon>
        <taxon>Embryophyta</taxon>
        <taxon>Tracheophyta</taxon>
        <taxon>Spermatophyta</taxon>
        <taxon>Magnoliopsida</taxon>
        <taxon>eudicotyledons</taxon>
        <taxon>Gunneridae</taxon>
        <taxon>Pentapetalae</taxon>
        <taxon>rosids</taxon>
        <taxon>Vitales</taxon>
        <taxon>Vitaceae</taxon>
        <taxon>Viteae</taxon>
        <taxon>Vitis</taxon>
    </lineage>
</organism>
<dbReference type="InterPro" id="IPR050898">
    <property type="entry name" value="Plant_acyltransferase"/>
</dbReference>
<name>A0ABY9BKR3_VITVI</name>
<comment type="similarity">
    <text evidence="1">Belongs to the plant acyltransferase family.</text>
</comment>
<gene>
    <name evidence="3" type="ORF">VitviT2T_002788</name>
</gene>
<sequence>MIKKACLRIQIPGTMFYRNNPLMEGKDPVKVIREALGKALVYYHPFAGRLIEGDNRKLMVDCTGEGVLFIEADADTTLENLGDAIQPMCPYFEELLYDVPGSRGILGSPLILIQVNH</sequence>
<dbReference type="PANTHER" id="PTHR31147:SF66">
    <property type="entry name" value="OS05G0315700 PROTEIN"/>
    <property type="match status" value="1"/>
</dbReference>
<dbReference type="InterPro" id="IPR023213">
    <property type="entry name" value="CAT-like_dom_sf"/>
</dbReference>
<protein>
    <recommendedName>
        <fullName evidence="5">Methanol O-anthraniloyltransferase</fullName>
    </recommendedName>
</protein>